<keyword evidence="2" id="KW-1185">Reference proteome</keyword>
<accession>A0A1T3NJU7</accession>
<dbReference type="EMBL" id="MWQN01000004">
    <property type="protein sequence ID" value="OPC76970.1"/>
    <property type="molecule type" value="Genomic_DNA"/>
</dbReference>
<dbReference type="STRING" id="159449.B4N89_40995"/>
<sequence length="146" mass="15751">MGIFYDYFSAPDDQAAASAFAEGPEDAGFDTVCVKTIDPAVLFGQAVALLVCEPVSRVVGHPRFGHLVTSPEAESTWIVTLPDEVRDALAKAPRERLAEICIPWSRAEEFPGFADPGHLADFLNELAALAGRARSHGHGLYCHMVL</sequence>
<proteinExistence type="predicted"/>
<comment type="caution">
    <text evidence="1">The sequence shown here is derived from an EMBL/GenBank/DDBJ whole genome shotgun (WGS) entry which is preliminary data.</text>
</comment>
<evidence type="ECO:0008006" key="3">
    <source>
        <dbReference type="Google" id="ProtNLM"/>
    </source>
</evidence>
<dbReference type="RefSeq" id="WP_078981731.1">
    <property type="nucleotide sequence ID" value="NZ_MWQN01000004.1"/>
</dbReference>
<name>A0A1T3NJU7_9ACTN</name>
<evidence type="ECO:0000313" key="2">
    <source>
        <dbReference type="Proteomes" id="UP000190037"/>
    </source>
</evidence>
<gene>
    <name evidence="1" type="ORF">B4N89_40995</name>
</gene>
<dbReference type="AlphaFoldDB" id="A0A1T3NJU7"/>
<reference evidence="1 2" key="1">
    <citation type="submission" date="2017-03" db="EMBL/GenBank/DDBJ databases">
        <title>Draft genome sequence of Streptomyces scabrisporus NF3, endophyte isolated from Amphipterygium adstringens.</title>
        <authorList>
            <person name="Vazquez M."/>
            <person name="Ceapa C.D."/>
            <person name="Rodriguez Luna D."/>
            <person name="Sanchez Esquivel S."/>
        </authorList>
    </citation>
    <scope>NUCLEOTIDE SEQUENCE [LARGE SCALE GENOMIC DNA]</scope>
    <source>
        <strain evidence="1 2">NF3</strain>
    </source>
</reference>
<dbReference type="Proteomes" id="UP000190037">
    <property type="component" value="Unassembled WGS sequence"/>
</dbReference>
<evidence type="ECO:0000313" key="1">
    <source>
        <dbReference type="EMBL" id="OPC76970.1"/>
    </source>
</evidence>
<dbReference type="OrthoDB" id="3537879at2"/>
<protein>
    <recommendedName>
        <fullName evidence="3">DUF1877 domain-containing protein</fullName>
    </recommendedName>
</protein>
<organism evidence="1 2">
    <name type="scientific">Embleya scabrispora</name>
    <dbReference type="NCBI Taxonomy" id="159449"/>
    <lineage>
        <taxon>Bacteria</taxon>
        <taxon>Bacillati</taxon>
        <taxon>Actinomycetota</taxon>
        <taxon>Actinomycetes</taxon>
        <taxon>Kitasatosporales</taxon>
        <taxon>Streptomycetaceae</taxon>
        <taxon>Embleya</taxon>
    </lineage>
</organism>